<dbReference type="OrthoDB" id="3991399at2759"/>
<accession>A0A875S767</accession>
<dbReference type="SUPFAM" id="SSF50249">
    <property type="entry name" value="Nucleic acid-binding proteins"/>
    <property type="match status" value="1"/>
</dbReference>
<dbReference type="RefSeq" id="XP_038779124.1">
    <property type="nucleotide sequence ID" value="XM_038923196.1"/>
</dbReference>
<evidence type="ECO:0000313" key="3">
    <source>
        <dbReference type="Proteomes" id="UP000662931"/>
    </source>
</evidence>
<dbReference type="AlphaFoldDB" id="A0A875S767"/>
<dbReference type="GeneID" id="62196315"/>
<evidence type="ECO:0000256" key="1">
    <source>
        <dbReference type="SAM" id="MobiDB-lite"/>
    </source>
</evidence>
<keyword evidence="3" id="KW-1185">Reference proteome</keyword>
<dbReference type="InterPro" id="IPR012340">
    <property type="entry name" value="NA-bd_OB-fold"/>
</dbReference>
<reference evidence="2" key="1">
    <citation type="submission" date="2020-10" db="EMBL/GenBank/DDBJ databases">
        <authorList>
            <person name="Roach M.J.R."/>
        </authorList>
    </citation>
    <scope>NUCLEOTIDE SEQUENCE</scope>
    <source>
        <strain evidence="2">CBS 1945</strain>
    </source>
</reference>
<dbReference type="Proteomes" id="UP000662931">
    <property type="component" value="Chromosome 3"/>
</dbReference>
<feature type="region of interest" description="Disordered" evidence="1">
    <location>
        <begin position="271"/>
        <end position="310"/>
    </location>
</feature>
<dbReference type="Gene3D" id="2.40.50.140">
    <property type="entry name" value="Nucleic acid-binding proteins"/>
    <property type="match status" value="1"/>
</dbReference>
<evidence type="ECO:0000313" key="2">
    <source>
        <dbReference type="EMBL" id="QPG75559.1"/>
    </source>
</evidence>
<sequence>MYGTPLISMKQGTKLQTIRVEDLRVDTGYEERKLYSRKLYALVLSYCTLPNPKQSHFANILVTDFTESLDVYKNLTYANRFMIKNGQEQLGSTKIFTIDIRRTDLETFLAQASKAFREQFPEPEVNPYDAIYDQRIIVEASGFVSRYRDIIELKRASVSLLDRSYLVNHTDNVYLTGFLERLNFQLGGKNDPSGLLEKRYDLTSILKGETKHALVGEKGQRDGSVEYIDSTEIVKKLLQKGVGLAGGKRSLSQALEEDRLEEVQKVTPKKLNLGSSGAEITGRTPGTPGTPGSDLGRLDSTPSRIPSTPIPFSVKREESVQPSPLGWQAPTPIVIEDADYYTMASTSPKAVDTDLERIIETSSLKGYYKVSDVKIMGYLPNENESVVIIDADNRLMINDTLELVLAPNRKGTVVGDKSGNLLCSKYLRVGFADEQTALRFFEINRQHLTESAIQSKLKLLIGRVCTVSLTNIENTGAVNDHMGINHVIWVLSKPSTIRELLENH</sequence>
<protein>
    <submittedName>
        <fullName evidence="2">Uncharacterized protein</fullName>
    </submittedName>
</protein>
<name>A0A875S767_EENNA</name>
<organism evidence="2 3">
    <name type="scientific">Eeniella nana</name>
    <name type="common">Yeast</name>
    <name type="synonym">Brettanomyces nanus</name>
    <dbReference type="NCBI Taxonomy" id="13502"/>
    <lineage>
        <taxon>Eukaryota</taxon>
        <taxon>Fungi</taxon>
        <taxon>Dikarya</taxon>
        <taxon>Ascomycota</taxon>
        <taxon>Saccharomycotina</taxon>
        <taxon>Pichiomycetes</taxon>
        <taxon>Pichiales</taxon>
        <taxon>Pichiaceae</taxon>
        <taxon>Brettanomyces</taxon>
    </lineage>
</organism>
<feature type="compositionally biased region" description="Low complexity" evidence="1">
    <location>
        <begin position="281"/>
        <end position="292"/>
    </location>
</feature>
<dbReference type="EMBL" id="CP064814">
    <property type="protein sequence ID" value="QPG75559.1"/>
    <property type="molecule type" value="Genomic_DNA"/>
</dbReference>
<dbReference type="KEGG" id="bnn:FOA43_002914"/>
<proteinExistence type="predicted"/>
<gene>
    <name evidence="2" type="ORF">FOA43_002914</name>
</gene>
<feature type="compositionally biased region" description="Low complexity" evidence="1">
    <location>
        <begin position="300"/>
        <end position="310"/>
    </location>
</feature>